<gene>
    <name evidence="2" type="ORF">EZS27_039871</name>
</gene>
<accession>A0A5J4PIV7</accession>
<organism evidence="2">
    <name type="scientific">termite gut metagenome</name>
    <dbReference type="NCBI Taxonomy" id="433724"/>
    <lineage>
        <taxon>unclassified sequences</taxon>
        <taxon>metagenomes</taxon>
        <taxon>organismal metagenomes</taxon>
    </lineage>
</organism>
<keyword evidence="1" id="KW-1133">Transmembrane helix</keyword>
<keyword evidence="1" id="KW-0472">Membrane</keyword>
<comment type="caution">
    <text evidence="2">The sequence shown here is derived from an EMBL/GenBank/DDBJ whole genome shotgun (WGS) entry which is preliminary data.</text>
</comment>
<sequence>MEAIIFGVVFSFSTLELILLSYLGVLWLIQLIYYFALYNKILKRKAA</sequence>
<proteinExistence type="predicted"/>
<dbReference type="AlphaFoldDB" id="A0A5J4PIV7"/>
<evidence type="ECO:0000313" key="2">
    <source>
        <dbReference type="EMBL" id="KAA6308469.1"/>
    </source>
</evidence>
<dbReference type="EMBL" id="SNRY01008471">
    <property type="protein sequence ID" value="KAA6308469.1"/>
    <property type="molecule type" value="Genomic_DNA"/>
</dbReference>
<keyword evidence="1" id="KW-0812">Transmembrane</keyword>
<name>A0A5J4PIV7_9ZZZZ</name>
<reference evidence="2" key="1">
    <citation type="submission" date="2019-03" db="EMBL/GenBank/DDBJ databases">
        <title>Single cell metagenomics reveals metabolic interactions within the superorganism composed of flagellate Streblomastix strix and complex community of Bacteroidetes bacteria on its surface.</title>
        <authorList>
            <person name="Treitli S.C."/>
            <person name="Kolisko M."/>
            <person name="Husnik F."/>
            <person name="Keeling P."/>
            <person name="Hampl V."/>
        </authorList>
    </citation>
    <scope>NUCLEOTIDE SEQUENCE</scope>
    <source>
        <strain evidence="2">STM</strain>
    </source>
</reference>
<evidence type="ECO:0000256" key="1">
    <source>
        <dbReference type="SAM" id="Phobius"/>
    </source>
</evidence>
<protein>
    <submittedName>
        <fullName evidence="2">Uncharacterized protein</fullName>
    </submittedName>
</protein>
<feature type="transmembrane region" description="Helical" evidence="1">
    <location>
        <begin position="17"/>
        <end position="37"/>
    </location>
</feature>
<feature type="non-terminal residue" evidence="2">
    <location>
        <position position="47"/>
    </location>
</feature>